<proteinExistence type="predicted"/>
<sequence>MTMAFFSVPTPQHYHHKVQLYKPKNSWPATTYPSFSKILVPPSSTPTSLISSSPDEEELDAPIQSEFSSKQ</sequence>
<protein>
    <submittedName>
        <fullName evidence="2">Uncharacterized protein</fullName>
    </submittedName>
</protein>
<accession>A0A392PXR4</accession>
<feature type="compositionally biased region" description="Low complexity" evidence="1">
    <location>
        <begin position="42"/>
        <end position="53"/>
    </location>
</feature>
<dbReference type="AlphaFoldDB" id="A0A392PXR4"/>
<feature type="region of interest" description="Disordered" evidence="1">
    <location>
        <begin position="42"/>
        <end position="71"/>
    </location>
</feature>
<keyword evidence="3" id="KW-1185">Reference proteome</keyword>
<evidence type="ECO:0000313" key="3">
    <source>
        <dbReference type="Proteomes" id="UP000265520"/>
    </source>
</evidence>
<name>A0A392PXR4_9FABA</name>
<dbReference type="EMBL" id="LXQA010101635">
    <property type="protein sequence ID" value="MCI16604.1"/>
    <property type="molecule type" value="Genomic_DNA"/>
</dbReference>
<comment type="caution">
    <text evidence="2">The sequence shown here is derived from an EMBL/GenBank/DDBJ whole genome shotgun (WGS) entry which is preliminary data.</text>
</comment>
<evidence type="ECO:0000256" key="1">
    <source>
        <dbReference type="SAM" id="MobiDB-lite"/>
    </source>
</evidence>
<organism evidence="2 3">
    <name type="scientific">Trifolium medium</name>
    <dbReference type="NCBI Taxonomy" id="97028"/>
    <lineage>
        <taxon>Eukaryota</taxon>
        <taxon>Viridiplantae</taxon>
        <taxon>Streptophyta</taxon>
        <taxon>Embryophyta</taxon>
        <taxon>Tracheophyta</taxon>
        <taxon>Spermatophyta</taxon>
        <taxon>Magnoliopsida</taxon>
        <taxon>eudicotyledons</taxon>
        <taxon>Gunneridae</taxon>
        <taxon>Pentapetalae</taxon>
        <taxon>rosids</taxon>
        <taxon>fabids</taxon>
        <taxon>Fabales</taxon>
        <taxon>Fabaceae</taxon>
        <taxon>Papilionoideae</taxon>
        <taxon>50 kb inversion clade</taxon>
        <taxon>NPAAA clade</taxon>
        <taxon>Hologalegina</taxon>
        <taxon>IRL clade</taxon>
        <taxon>Trifolieae</taxon>
        <taxon>Trifolium</taxon>
    </lineage>
</organism>
<feature type="non-terminal residue" evidence="2">
    <location>
        <position position="71"/>
    </location>
</feature>
<dbReference type="Proteomes" id="UP000265520">
    <property type="component" value="Unassembled WGS sequence"/>
</dbReference>
<reference evidence="2 3" key="1">
    <citation type="journal article" date="2018" name="Front. Plant Sci.">
        <title>Red Clover (Trifolium pratense) and Zigzag Clover (T. medium) - A Picture of Genomic Similarities and Differences.</title>
        <authorList>
            <person name="Dluhosova J."/>
            <person name="Istvanek J."/>
            <person name="Nedelnik J."/>
            <person name="Repkova J."/>
        </authorList>
    </citation>
    <scope>NUCLEOTIDE SEQUENCE [LARGE SCALE GENOMIC DNA]</scope>
    <source>
        <strain evidence="3">cv. 10/8</strain>
        <tissue evidence="2">Leaf</tissue>
    </source>
</reference>
<evidence type="ECO:0000313" key="2">
    <source>
        <dbReference type="EMBL" id="MCI16604.1"/>
    </source>
</evidence>